<protein>
    <submittedName>
        <fullName evidence="1">Uncharacterized protein</fullName>
    </submittedName>
</protein>
<dbReference type="AlphaFoldDB" id="E7C1S2"/>
<proteinExistence type="predicted"/>
<accession>E7C1S2</accession>
<sequence length="439" mass="49072">MTNSDRKEKLPGYFDSAWPVECGGNRRQKAATGKLQSKNSKTEMISTVSDKWNVMVIQREKNEFFLGGTMPYFNGPKPYGWVQKINSDSLEVLNESPQLPCGDHVWCGAIAAHENGSIIKVNGSFMHVLSPECEVILEKELPINQAHNGLLILSDGTIVTKDCRLENQQNSTITRLDPNTLELLHEPFALPEGSMGRIASDLNDDGEFIYIPGIERIWRIKVLPDALELDEDWQPQYRNANQSQGLAWDGCISEGSLWLMDNGDIESVRSIYGVNPNGRVEENTHLSWRNPAPWKGRQRLIKFDLISGEKTSIEPFDKEGGGIIAPPVNVPEHEMCIAWDSINGGLAGISTTDRKLAVSWQLDMRPTMQPVIFPESGELVINNFENGEDELIVVDIATGELLSRAKVNARLANGMFLTPGFNRDIFYCTTGTFSKVTWY</sequence>
<reference evidence="1" key="1">
    <citation type="submission" date="2010-01" db="EMBL/GenBank/DDBJ databases">
        <title>Genome fragments of uncultured bacteria from the North Pacific subtropical Gyre.</title>
        <authorList>
            <person name="Pham V.D."/>
            <person name="Delong E.F."/>
        </authorList>
    </citation>
    <scope>NUCLEOTIDE SEQUENCE</scope>
</reference>
<dbReference type="SUPFAM" id="SSF50969">
    <property type="entry name" value="YVTN repeat-like/Quinoprotein amine dehydrogenase"/>
    <property type="match status" value="1"/>
</dbReference>
<dbReference type="InterPro" id="IPR011044">
    <property type="entry name" value="Quino_amine_DH_bsu"/>
</dbReference>
<evidence type="ECO:0000313" key="1">
    <source>
        <dbReference type="EMBL" id="ADI21396.1"/>
    </source>
</evidence>
<organism evidence="1">
    <name type="scientific">uncultured gamma proteobacterium HF0010_21A16</name>
    <dbReference type="NCBI Taxonomy" id="723563"/>
    <lineage>
        <taxon>Bacteria</taxon>
        <taxon>Pseudomonadati</taxon>
        <taxon>Pseudomonadota</taxon>
        <taxon>Gammaproteobacteria</taxon>
        <taxon>environmental samples</taxon>
    </lineage>
</organism>
<name>E7C1S2_9GAMM</name>
<dbReference type="EMBL" id="GU567953">
    <property type="protein sequence ID" value="ADI21396.1"/>
    <property type="molecule type" value="Genomic_DNA"/>
</dbReference>